<gene>
    <name evidence="1" type="ORF">N334_12622</name>
</gene>
<protein>
    <recommendedName>
        <fullName evidence="3">Nidogen G2 beta-barrel domain-containing protein</fullName>
    </recommendedName>
</protein>
<name>A0A091TS80_PELCR</name>
<proteinExistence type="predicted"/>
<accession>A0A091TS80</accession>
<keyword evidence="2" id="KW-1185">Reference proteome</keyword>
<dbReference type="Proteomes" id="UP000054150">
    <property type="component" value="Unassembled WGS sequence"/>
</dbReference>
<evidence type="ECO:0000313" key="2">
    <source>
        <dbReference type="Proteomes" id="UP000054150"/>
    </source>
</evidence>
<reference evidence="1 2" key="1">
    <citation type="submission" date="2014-04" db="EMBL/GenBank/DDBJ databases">
        <title>Genome evolution of avian class.</title>
        <authorList>
            <person name="Zhang G."/>
            <person name="Li C."/>
        </authorList>
    </citation>
    <scope>NUCLEOTIDE SEQUENCE [LARGE SCALE GENOMIC DNA]</scope>
    <source>
        <strain evidence="1">BGI_N334</strain>
    </source>
</reference>
<dbReference type="AlphaFoldDB" id="A0A091TS80"/>
<evidence type="ECO:0000313" key="1">
    <source>
        <dbReference type="EMBL" id="KFQ61516.1"/>
    </source>
</evidence>
<evidence type="ECO:0008006" key="3">
    <source>
        <dbReference type="Google" id="ProtNLM"/>
    </source>
</evidence>
<sequence>RIHLDVRKKFFAVRIIAHWNNLPRDVVESPSLDVFKMGLDNVLDNLI</sequence>
<feature type="non-terminal residue" evidence="1">
    <location>
        <position position="1"/>
    </location>
</feature>
<organism evidence="1 2">
    <name type="scientific">Pelecanus crispus</name>
    <name type="common">Dalmatian pelican</name>
    <dbReference type="NCBI Taxonomy" id="36300"/>
    <lineage>
        <taxon>Eukaryota</taxon>
        <taxon>Metazoa</taxon>
        <taxon>Chordata</taxon>
        <taxon>Craniata</taxon>
        <taxon>Vertebrata</taxon>
        <taxon>Euteleostomi</taxon>
        <taxon>Archelosauria</taxon>
        <taxon>Archosauria</taxon>
        <taxon>Dinosauria</taxon>
        <taxon>Saurischia</taxon>
        <taxon>Theropoda</taxon>
        <taxon>Coelurosauria</taxon>
        <taxon>Aves</taxon>
        <taxon>Neognathae</taxon>
        <taxon>Neoaves</taxon>
        <taxon>Aequornithes</taxon>
        <taxon>Pelecaniformes</taxon>
        <taxon>Pelecanidae</taxon>
        <taxon>Pelecanus</taxon>
    </lineage>
</organism>
<feature type="non-terminal residue" evidence="1">
    <location>
        <position position="47"/>
    </location>
</feature>
<dbReference type="EMBL" id="KK484428">
    <property type="protein sequence ID" value="KFQ61516.1"/>
    <property type="molecule type" value="Genomic_DNA"/>
</dbReference>